<feature type="transmembrane region" description="Helical" evidence="1">
    <location>
        <begin position="108"/>
        <end position="135"/>
    </location>
</feature>
<reference evidence="2 3" key="1">
    <citation type="submission" date="2024-09" db="EMBL/GenBank/DDBJ databases">
        <authorList>
            <person name="Sun Q."/>
            <person name="Mori K."/>
        </authorList>
    </citation>
    <scope>NUCLEOTIDE SEQUENCE [LARGE SCALE GENOMIC DNA]</scope>
    <source>
        <strain evidence="2 3">JCM 3143</strain>
    </source>
</reference>
<dbReference type="RefSeq" id="WP_344986592.1">
    <property type="nucleotide sequence ID" value="NZ_BAAAXV010000001.1"/>
</dbReference>
<keyword evidence="1" id="KW-1133">Transmembrane helix</keyword>
<dbReference type="EMBL" id="JBHMBW010000001">
    <property type="protein sequence ID" value="MFB9621502.1"/>
    <property type="molecule type" value="Genomic_DNA"/>
</dbReference>
<feature type="transmembrane region" description="Helical" evidence="1">
    <location>
        <begin position="75"/>
        <end position="96"/>
    </location>
</feature>
<proteinExistence type="predicted"/>
<gene>
    <name evidence="2" type="ORF">ACFFSA_00270</name>
</gene>
<keyword evidence="3" id="KW-1185">Reference proteome</keyword>
<name>A0ABV5RQ03_9ACTN</name>
<feature type="transmembrane region" description="Helical" evidence="1">
    <location>
        <begin position="299"/>
        <end position="316"/>
    </location>
</feature>
<evidence type="ECO:0000313" key="3">
    <source>
        <dbReference type="Proteomes" id="UP001589532"/>
    </source>
</evidence>
<evidence type="ECO:0000313" key="2">
    <source>
        <dbReference type="EMBL" id="MFB9621502.1"/>
    </source>
</evidence>
<comment type="caution">
    <text evidence="2">The sequence shown here is derived from an EMBL/GenBank/DDBJ whole genome shotgun (WGS) entry which is preliminary data.</text>
</comment>
<feature type="transmembrane region" description="Helical" evidence="1">
    <location>
        <begin position="186"/>
        <end position="205"/>
    </location>
</feature>
<keyword evidence="1" id="KW-0812">Transmembrane</keyword>
<sequence>MSPLEARYRRLLACYPRDHRARHEEEMIGVLLAGARPGQIRPHPADAADLLWGALRVHARRAFGPVSAPSWRDGVALAAALWPFLMLASALATMLLDSARTVENALNFGVAVLAGPVWIQHLAQPVAIAALLALAVRSGRRWVAALGTVVLVLGIADPWSGVLPYLTVVSPSSGRVLLVHLAAPNVGPLLVAQVAAVVIAFMPAAHRALAAVPRRTLLLWAPLALVGLTASKAIVRWVDVIAHQDVVVWKPVPWLVVVALAAGYACRSAVGRRAALVLFLPAAALGDLGDLPWIPTSTALAQLGCAALAFAGVALTRRRRDQEALAT</sequence>
<feature type="transmembrane region" description="Helical" evidence="1">
    <location>
        <begin position="217"/>
        <end position="235"/>
    </location>
</feature>
<protein>
    <recommendedName>
        <fullName evidence="4">DUF2029 domain-containing protein</fullName>
    </recommendedName>
</protein>
<evidence type="ECO:0000256" key="1">
    <source>
        <dbReference type="SAM" id="Phobius"/>
    </source>
</evidence>
<accession>A0ABV5RQ03</accession>
<organism evidence="2 3">
    <name type="scientific">Nonomuraea helvata</name>
    <dbReference type="NCBI Taxonomy" id="37484"/>
    <lineage>
        <taxon>Bacteria</taxon>
        <taxon>Bacillati</taxon>
        <taxon>Actinomycetota</taxon>
        <taxon>Actinomycetes</taxon>
        <taxon>Streptosporangiales</taxon>
        <taxon>Streptosporangiaceae</taxon>
        <taxon>Nonomuraea</taxon>
    </lineage>
</organism>
<feature type="transmembrane region" description="Helical" evidence="1">
    <location>
        <begin position="142"/>
        <end position="166"/>
    </location>
</feature>
<keyword evidence="1" id="KW-0472">Membrane</keyword>
<evidence type="ECO:0008006" key="4">
    <source>
        <dbReference type="Google" id="ProtNLM"/>
    </source>
</evidence>
<dbReference type="Proteomes" id="UP001589532">
    <property type="component" value="Unassembled WGS sequence"/>
</dbReference>